<dbReference type="SUPFAM" id="SSF53335">
    <property type="entry name" value="S-adenosyl-L-methionine-dependent methyltransferases"/>
    <property type="match status" value="1"/>
</dbReference>
<dbReference type="InterPro" id="IPR029063">
    <property type="entry name" value="SAM-dependent_MTases_sf"/>
</dbReference>
<dbReference type="OrthoDB" id="9805171at2"/>
<dbReference type="PANTHER" id="PTHR42912">
    <property type="entry name" value="METHYLTRANSFERASE"/>
    <property type="match status" value="1"/>
</dbReference>
<dbReference type="GO" id="GO:0032259">
    <property type="term" value="P:methylation"/>
    <property type="evidence" value="ECO:0007669"/>
    <property type="project" value="UniProtKB-KW"/>
</dbReference>
<dbReference type="EMBL" id="SLXQ01000002">
    <property type="protein sequence ID" value="TCP54847.1"/>
    <property type="molecule type" value="Genomic_DNA"/>
</dbReference>
<comment type="caution">
    <text evidence="2">The sequence shown here is derived from an EMBL/GenBank/DDBJ whole genome shotgun (WGS) entry which is preliminary data.</text>
</comment>
<keyword evidence="2" id="KW-0808">Transferase</keyword>
<keyword evidence="2" id="KW-0489">Methyltransferase</keyword>
<name>A0A4R2QYS5_9PSEU</name>
<sequence length="191" mass="20966">MAMNWLHRKRCSSTAWAEVVREQLLPWALDGVELGEKVLEIGPGYGANLRELVELAPKVTALELDPVLAEGLRAKYHQHAEIIEGDGAAMPLPEGAFDSVVCFTMLHHVPTARAQDALFAEACRVLRAGGQFAGSDGAPGARFRLIHLGDTYNPLDPATLPDRLRAAGFTEIRTTVLNNRLRWSARKPAHR</sequence>
<dbReference type="Proteomes" id="UP000294911">
    <property type="component" value="Unassembled WGS sequence"/>
</dbReference>
<dbReference type="InterPro" id="IPR013216">
    <property type="entry name" value="Methyltransf_11"/>
</dbReference>
<dbReference type="PANTHER" id="PTHR42912:SF93">
    <property type="entry name" value="N6-ADENOSINE-METHYLTRANSFERASE TMT1A"/>
    <property type="match status" value="1"/>
</dbReference>
<dbReference type="RefSeq" id="WP_132876259.1">
    <property type="nucleotide sequence ID" value="NZ_SLXQ01000002.1"/>
</dbReference>
<gene>
    <name evidence="2" type="ORF">EV191_10255</name>
</gene>
<dbReference type="Pfam" id="PF08241">
    <property type="entry name" value="Methyltransf_11"/>
    <property type="match status" value="1"/>
</dbReference>
<dbReference type="Gene3D" id="3.40.50.150">
    <property type="entry name" value="Vaccinia Virus protein VP39"/>
    <property type="match status" value="1"/>
</dbReference>
<evidence type="ECO:0000313" key="2">
    <source>
        <dbReference type="EMBL" id="TCP54847.1"/>
    </source>
</evidence>
<evidence type="ECO:0000313" key="3">
    <source>
        <dbReference type="Proteomes" id="UP000294911"/>
    </source>
</evidence>
<dbReference type="GO" id="GO:0008757">
    <property type="term" value="F:S-adenosylmethionine-dependent methyltransferase activity"/>
    <property type="evidence" value="ECO:0007669"/>
    <property type="project" value="InterPro"/>
</dbReference>
<evidence type="ECO:0000259" key="1">
    <source>
        <dbReference type="Pfam" id="PF08241"/>
    </source>
</evidence>
<organism evidence="2 3">
    <name type="scientific">Tamaricihabitans halophyticus</name>
    <dbReference type="NCBI Taxonomy" id="1262583"/>
    <lineage>
        <taxon>Bacteria</taxon>
        <taxon>Bacillati</taxon>
        <taxon>Actinomycetota</taxon>
        <taxon>Actinomycetes</taxon>
        <taxon>Pseudonocardiales</taxon>
        <taxon>Pseudonocardiaceae</taxon>
        <taxon>Tamaricihabitans</taxon>
    </lineage>
</organism>
<dbReference type="CDD" id="cd02440">
    <property type="entry name" value="AdoMet_MTases"/>
    <property type="match status" value="1"/>
</dbReference>
<protein>
    <submittedName>
        <fullName evidence="2">Methyltransferase family protein</fullName>
    </submittedName>
</protein>
<reference evidence="2 3" key="1">
    <citation type="submission" date="2019-03" db="EMBL/GenBank/DDBJ databases">
        <title>Genomic Encyclopedia of Type Strains, Phase IV (KMG-IV): sequencing the most valuable type-strain genomes for metagenomic binning, comparative biology and taxonomic classification.</title>
        <authorList>
            <person name="Goeker M."/>
        </authorList>
    </citation>
    <scope>NUCLEOTIDE SEQUENCE [LARGE SCALE GENOMIC DNA]</scope>
    <source>
        <strain evidence="2 3">DSM 45765</strain>
    </source>
</reference>
<dbReference type="AlphaFoldDB" id="A0A4R2QYS5"/>
<dbReference type="InterPro" id="IPR050508">
    <property type="entry name" value="Methyltransf_Superfamily"/>
</dbReference>
<proteinExistence type="predicted"/>
<feature type="domain" description="Methyltransferase type 11" evidence="1">
    <location>
        <begin position="39"/>
        <end position="133"/>
    </location>
</feature>
<keyword evidence="3" id="KW-1185">Reference proteome</keyword>
<accession>A0A4R2QYS5</accession>